<name>A0A850ER28_9BACL</name>
<dbReference type="RefSeq" id="WP_175372189.1">
    <property type="nucleotide sequence ID" value="NZ_JABWCS010000210.1"/>
</dbReference>
<accession>A0A850ER28</accession>
<proteinExistence type="predicted"/>
<evidence type="ECO:0000313" key="1">
    <source>
        <dbReference type="EMBL" id="NUU61684.1"/>
    </source>
</evidence>
<sequence length="125" mass="13793">MRITVARNGLRKNEIFFTSAYGEGRGIWHGAHATPLEEINVEFELTQLFMRWMDIVPADKGVAGIAMDGDRVVFTGVLEDIDEDGTGYLRLGESVLMFESLGEPMALGIFVSISVKEPGIYPIVV</sequence>
<dbReference type="Proteomes" id="UP000564806">
    <property type="component" value="Unassembled WGS sequence"/>
</dbReference>
<evidence type="ECO:0000313" key="2">
    <source>
        <dbReference type="Proteomes" id="UP000564806"/>
    </source>
</evidence>
<organism evidence="1 2">
    <name type="scientific">Paenibacillus agri</name>
    <dbReference type="NCBI Taxonomy" id="2744309"/>
    <lineage>
        <taxon>Bacteria</taxon>
        <taxon>Bacillati</taxon>
        <taxon>Bacillota</taxon>
        <taxon>Bacilli</taxon>
        <taxon>Bacillales</taxon>
        <taxon>Paenibacillaceae</taxon>
        <taxon>Paenibacillus</taxon>
    </lineage>
</organism>
<dbReference type="AlphaFoldDB" id="A0A850ER28"/>
<gene>
    <name evidence="1" type="ORF">HPT30_15175</name>
</gene>
<protein>
    <submittedName>
        <fullName evidence="1">Uncharacterized protein</fullName>
    </submittedName>
</protein>
<comment type="caution">
    <text evidence="1">The sequence shown here is derived from an EMBL/GenBank/DDBJ whole genome shotgun (WGS) entry which is preliminary data.</text>
</comment>
<keyword evidence="2" id="KW-1185">Reference proteome</keyword>
<reference evidence="1" key="1">
    <citation type="submission" date="2020-06" db="EMBL/GenBank/DDBJ databases">
        <title>Paenibacillus sp. nov., isolated from soil.</title>
        <authorList>
            <person name="Seo Y.L."/>
        </authorList>
    </citation>
    <scope>NUCLEOTIDE SEQUENCE [LARGE SCALE GENOMIC DNA]</scope>
    <source>
        <strain evidence="1">JW14</strain>
    </source>
</reference>
<dbReference type="EMBL" id="JABWCS010000210">
    <property type="protein sequence ID" value="NUU61684.1"/>
    <property type="molecule type" value="Genomic_DNA"/>
</dbReference>